<dbReference type="GO" id="GO:0005829">
    <property type="term" value="C:cytosol"/>
    <property type="evidence" value="ECO:0007669"/>
    <property type="project" value="TreeGrafter"/>
</dbReference>
<comment type="catalytic activity">
    <reaction evidence="7">
        <text>adenosine(1518)/adenosine(1519) in 16S rRNA + 4 S-adenosyl-L-methionine = N(6)-dimethyladenosine(1518)/N(6)-dimethyladenosine(1519) in 16S rRNA + 4 S-adenosyl-L-homocysteine + 4 H(+)</text>
        <dbReference type="Rhea" id="RHEA:19609"/>
        <dbReference type="Rhea" id="RHEA-COMP:10232"/>
        <dbReference type="Rhea" id="RHEA-COMP:10233"/>
        <dbReference type="ChEBI" id="CHEBI:15378"/>
        <dbReference type="ChEBI" id="CHEBI:57856"/>
        <dbReference type="ChEBI" id="CHEBI:59789"/>
        <dbReference type="ChEBI" id="CHEBI:74411"/>
        <dbReference type="ChEBI" id="CHEBI:74493"/>
        <dbReference type="EC" id="2.1.1.182"/>
    </reaction>
</comment>
<comment type="function">
    <text evidence="7">Specifically dimethylates two adjacent adenosines (A1518 and A1519) in the loop of a conserved hairpin near the 3'-end of 16S rRNA in the 30S particle. May play a critical role in biogenesis of 30S subunits.</text>
</comment>
<dbReference type="InterPro" id="IPR029063">
    <property type="entry name" value="SAM-dependent_MTases_sf"/>
</dbReference>
<dbReference type="EMBL" id="VDCI01000008">
    <property type="protein sequence ID" value="TNJ36122.1"/>
    <property type="molecule type" value="Genomic_DNA"/>
</dbReference>
<evidence type="ECO:0000256" key="5">
    <source>
        <dbReference type="ARBA" id="ARBA00022691"/>
    </source>
</evidence>
<dbReference type="InterPro" id="IPR001737">
    <property type="entry name" value="KsgA/Erm"/>
</dbReference>
<feature type="binding site" evidence="7 8">
    <location>
        <position position="47"/>
    </location>
    <ligand>
        <name>S-adenosyl-L-methionine</name>
        <dbReference type="ChEBI" id="CHEBI:59789"/>
    </ligand>
</feature>
<protein>
    <recommendedName>
        <fullName evidence="7">Ribosomal RNA small subunit methyltransferase A</fullName>
        <ecNumber evidence="7">2.1.1.182</ecNumber>
    </recommendedName>
    <alternativeName>
        <fullName evidence="7">16S rRNA (adenine(1518)-N(6)/adenine(1519)-N(6))-dimethyltransferase</fullName>
    </alternativeName>
    <alternativeName>
        <fullName evidence="7">16S rRNA dimethyladenosine transferase</fullName>
    </alternativeName>
    <alternativeName>
        <fullName evidence="7">16S rRNA dimethylase</fullName>
    </alternativeName>
    <alternativeName>
        <fullName evidence="7">S-adenosylmethionine-6-N', N'-adenosyl(rRNA) dimethyltransferase</fullName>
    </alternativeName>
</protein>
<comment type="similarity">
    <text evidence="7">Belongs to the class I-like SAM-binding methyltransferase superfamily. rRNA adenine N(6)-methyltransferase family. RsmA subfamily.</text>
</comment>
<dbReference type="GO" id="GO:0052908">
    <property type="term" value="F:16S rRNA (adenine(1518)-N(6)/adenine(1519)-N(6))-dimethyltransferase activity"/>
    <property type="evidence" value="ECO:0007669"/>
    <property type="project" value="UniProtKB-EC"/>
</dbReference>
<evidence type="ECO:0000256" key="4">
    <source>
        <dbReference type="ARBA" id="ARBA00022679"/>
    </source>
</evidence>
<evidence type="ECO:0000313" key="11">
    <source>
        <dbReference type="Proteomes" id="UP000309544"/>
    </source>
</evidence>
<evidence type="ECO:0000256" key="7">
    <source>
        <dbReference type="HAMAP-Rule" id="MF_00607"/>
    </source>
</evidence>
<evidence type="ECO:0000256" key="1">
    <source>
        <dbReference type="ARBA" id="ARBA00022490"/>
    </source>
</evidence>
<dbReference type="HAMAP" id="MF_00607">
    <property type="entry name" value="16SrRNA_methyltr_A"/>
    <property type="match status" value="1"/>
</dbReference>
<dbReference type="Pfam" id="PF00398">
    <property type="entry name" value="RrnaAD"/>
    <property type="match status" value="1"/>
</dbReference>
<comment type="subcellular location">
    <subcellularLocation>
        <location evidence="7">Cytoplasm</location>
    </subcellularLocation>
</comment>
<proteinExistence type="inferred from homology"/>
<feature type="binding site" evidence="7 8">
    <location>
        <position position="110"/>
    </location>
    <ligand>
        <name>S-adenosyl-L-methionine</name>
        <dbReference type="ChEBI" id="CHEBI:59789"/>
    </ligand>
</feature>
<dbReference type="InterPro" id="IPR011530">
    <property type="entry name" value="rRNA_adenine_dimethylase"/>
</dbReference>
<organism evidence="10 11">
    <name type="scientific">Prosthecochloris vibrioformis</name>
    <name type="common">Chlorobium vibrioforme</name>
    <dbReference type="NCBI Taxonomy" id="1098"/>
    <lineage>
        <taxon>Bacteria</taxon>
        <taxon>Pseudomonadati</taxon>
        <taxon>Chlorobiota</taxon>
        <taxon>Chlorobiia</taxon>
        <taxon>Chlorobiales</taxon>
        <taxon>Chlorobiaceae</taxon>
        <taxon>Prosthecochloris</taxon>
    </lineage>
</organism>
<keyword evidence="2 7" id="KW-0698">rRNA processing</keyword>
<keyword evidence="4 7" id="KW-0808">Transferase</keyword>
<dbReference type="NCBIfam" id="TIGR00755">
    <property type="entry name" value="ksgA"/>
    <property type="match status" value="1"/>
</dbReference>
<feature type="binding site" evidence="7 8">
    <location>
        <position position="20"/>
    </location>
    <ligand>
        <name>S-adenosyl-L-methionine</name>
        <dbReference type="ChEBI" id="CHEBI:59789"/>
    </ligand>
</feature>
<evidence type="ECO:0000256" key="8">
    <source>
        <dbReference type="PROSITE-ProRule" id="PRU01026"/>
    </source>
</evidence>
<evidence type="ECO:0000259" key="9">
    <source>
        <dbReference type="SMART" id="SM00650"/>
    </source>
</evidence>
<dbReference type="InterPro" id="IPR020598">
    <property type="entry name" value="rRNA_Ade_methylase_Trfase_N"/>
</dbReference>
<dbReference type="Gene3D" id="1.10.8.100">
    <property type="entry name" value="Ribosomal RNA adenine dimethylase-like, domain 2"/>
    <property type="match status" value="1"/>
</dbReference>
<keyword evidence="11" id="KW-1185">Reference proteome</keyword>
<dbReference type="SMART" id="SM00650">
    <property type="entry name" value="rADc"/>
    <property type="match status" value="1"/>
</dbReference>
<dbReference type="EC" id="2.1.1.182" evidence="7"/>
<accession>A0A5C4RYQ7</accession>
<dbReference type="Gene3D" id="3.40.50.150">
    <property type="entry name" value="Vaccinia Virus protein VP39"/>
    <property type="match status" value="1"/>
</dbReference>
<dbReference type="RefSeq" id="WP_139626786.1">
    <property type="nucleotide sequence ID" value="NZ_VDCI01000008.1"/>
</dbReference>
<keyword evidence="5 7" id="KW-0949">S-adenosyl-L-methionine</keyword>
<dbReference type="Proteomes" id="UP000309544">
    <property type="component" value="Unassembled WGS sequence"/>
</dbReference>
<evidence type="ECO:0000256" key="2">
    <source>
        <dbReference type="ARBA" id="ARBA00022552"/>
    </source>
</evidence>
<feature type="binding site" evidence="7 8">
    <location>
        <position position="22"/>
    </location>
    <ligand>
        <name>S-adenosyl-L-methionine</name>
        <dbReference type="ChEBI" id="CHEBI:59789"/>
    </ligand>
</feature>
<keyword evidence="1 7" id="KW-0963">Cytoplasm</keyword>
<feature type="binding site" evidence="7 8">
    <location>
        <position position="68"/>
    </location>
    <ligand>
        <name>S-adenosyl-L-methionine</name>
        <dbReference type="ChEBI" id="CHEBI:59789"/>
    </ligand>
</feature>
<gene>
    <name evidence="7 10" type="primary">rsmA</name>
    <name evidence="7" type="synonym">ksgA</name>
    <name evidence="10" type="ORF">FGF68_08805</name>
</gene>
<dbReference type="AlphaFoldDB" id="A0A5C4RYQ7"/>
<evidence type="ECO:0000256" key="6">
    <source>
        <dbReference type="ARBA" id="ARBA00022884"/>
    </source>
</evidence>
<evidence type="ECO:0000313" key="10">
    <source>
        <dbReference type="EMBL" id="TNJ36122.1"/>
    </source>
</evidence>
<dbReference type="PROSITE" id="PS51689">
    <property type="entry name" value="SAM_RNA_A_N6_MT"/>
    <property type="match status" value="1"/>
</dbReference>
<dbReference type="PANTHER" id="PTHR11727">
    <property type="entry name" value="DIMETHYLADENOSINE TRANSFERASE"/>
    <property type="match status" value="1"/>
</dbReference>
<comment type="caution">
    <text evidence="10">The sequence shown here is derived from an EMBL/GenBank/DDBJ whole genome shotgun (WGS) entry which is preliminary data.</text>
</comment>
<dbReference type="PROSITE" id="PS01131">
    <property type="entry name" value="RRNA_A_DIMETH"/>
    <property type="match status" value="1"/>
</dbReference>
<dbReference type="PANTHER" id="PTHR11727:SF7">
    <property type="entry name" value="DIMETHYLADENOSINE TRANSFERASE-RELATED"/>
    <property type="match status" value="1"/>
</dbReference>
<dbReference type="InterPro" id="IPR023165">
    <property type="entry name" value="rRNA_Ade_diMease-like_C"/>
</dbReference>
<dbReference type="FunFam" id="3.40.50.150:FF:000023">
    <property type="entry name" value="Ribosomal RNA small subunit methyltransferase A"/>
    <property type="match status" value="1"/>
</dbReference>
<keyword evidence="3 7" id="KW-0489">Methyltransferase</keyword>
<name>A0A5C4RYQ7_PROVB</name>
<feature type="domain" description="Ribosomal RNA adenine methylase transferase N-terminal" evidence="9">
    <location>
        <begin position="27"/>
        <end position="195"/>
    </location>
</feature>
<reference evidence="10 11" key="1">
    <citation type="submission" date="2019-05" db="EMBL/GenBank/DDBJ databases">
        <title>Draft Whole-Genome sequence of the green sulfur bacterium Prosthecochloris vibrioformis DSM 260.</title>
        <authorList>
            <person name="Meyer T.E."/>
            <person name="Kyndt J.A."/>
        </authorList>
    </citation>
    <scope>NUCLEOTIDE SEQUENCE [LARGE SCALE GENOMIC DNA]</scope>
    <source>
        <strain evidence="10 11">DSM 260</strain>
    </source>
</reference>
<dbReference type="SUPFAM" id="SSF53335">
    <property type="entry name" value="S-adenosyl-L-methionine-dependent methyltransferases"/>
    <property type="match status" value="1"/>
</dbReference>
<sequence length="266" mass="30404">MTRVEYKQTEIAVKKNLGQNFLTDRNITRKIVRMSGIGPRDRILEIGPGFGALTREIAEICPEFTVIEKDAALASFIREEFPVLHVIEGDFLEADLTSLAQGEKLHVLGNIPYYITTPILFRLLDNRHHIASETLMMQHEVAERLTAEPGTKEYGILAVQLQSFCRVEYLFKVGKKVFRPKPEVDSAVVRIAPRETSPVIDEEGFRKFIRTAFQQRRKTLSNNLKKTFDLSLVTSFDLQRRAESLTPEEFSQLYLELTLPPSNNHA</sequence>
<keyword evidence="6 7" id="KW-0694">RNA-binding</keyword>
<dbReference type="CDD" id="cd02440">
    <property type="entry name" value="AdoMet_MTases"/>
    <property type="match status" value="1"/>
</dbReference>
<dbReference type="GO" id="GO:0003723">
    <property type="term" value="F:RNA binding"/>
    <property type="evidence" value="ECO:0007669"/>
    <property type="project" value="UniProtKB-UniRule"/>
</dbReference>
<feature type="binding site" evidence="7 8">
    <location>
        <position position="90"/>
    </location>
    <ligand>
        <name>S-adenosyl-L-methionine</name>
        <dbReference type="ChEBI" id="CHEBI:59789"/>
    </ligand>
</feature>
<evidence type="ECO:0000256" key="3">
    <source>
        <dbReference type="ARBA" id="ARBA00022603"/>
    </source>
</evidence>
<dbReference type="InterPro" id="IPR020596">
    <property type="entry name" value="rRNA_Ade_Mease_Trfase_CS"/>
</dbReference>